<sequence length="73" mass="7931">MARRIDSVADTIQRCRTISVFAAGHGSALAENLRCDYLEAALLTGTTNFKVARFIATVRKFPAGSSNAWQSPE</sequence>
<evidence type="ECO:0000313" key="2">
    <source>
        <dbReference type="Proteomes" id="UP000198929"/>
    </source>
</evidence>
<accession>A0A1H9PUQ3</accession>
<evidence type="ECO:0000313" key="1">
    <source>
        <dbReference type="EMBL" id="SER51957.1"/>
    </source>
</evidence>
<dbReference type="EMBL" id="FOGQ01000001">
    <property type="protein sequence ID" value="SER51957.1"/>
    <property type="molecule type" value="Genomic_DNA"/>
</dbReference>
<name>A0A1H9PUQ3_9CORY</name>
<dbReference type="Proteomes" id="UP000198929">
    <property type="component" value="Unassembled WGS sequence"/>
</dbReference>
<proteinExistence type="predicted"/>
<reference evidence="2" key="1">
    <citation type="submission" date="2016-10" db="EMBL/GenBank/DDBJ databases">
        <authorList>
            <person name="Varghese N."/>
            <person name="Submissions S."/>
        </authorList>
    </citation>
    <scope>NUCLEOTIDE SEQUENCE [LARGE SCALE GENOMIC DNA]</scope>
    <source>
        <strain evidence="2">DSM 20524</strain>
    </source>
</reference>
<keyword evidence="2" id="KW-1185">Reference proteome</keyword>
<dbReference type="STRING" id="1121357.SAMN05661109_00469"/>
<organism evidence="1 2">
    <name type="scientific">Corynebacterium cystitidis DSM 20524</name>
    <dbReference type="NCBI Taxonomy" id="1121357"/>
    <lineage>
        <taxon>Bacteria</taxon>
        <taxon>Bacillati</taxon>
        <taxon>Actinomycetota</taxon>
        <taxon>Actinomycetes</taxon>
        <taxon>Mycobacteriales</taxon>
        <taxon>Corynebacteriaceae</taxon>
        <taxon>Corynebacterium</taxon>
    </lineage>
</organism>
<gene>
    <name evidence="1" type="ORF">SAMN05661109_00469</name>
</gene>
<dbReference type="AlphaFoldDB" id="A0A1H9PUQ3"/>
<protein>
    <submittedName>
        <fullName evidence="1">Uncharacterized protein</fullName>
    </submittedName>
</protein>